<keyword evidence="2" id="KW-1185">Reference proteome</keyword>
<reference evidence="1 2" key="1">
    <citation type="submission" date="2014-03" db="EMBL/GenBank/DDBJ databases">
        <title>Genomics of Bifidobacteria.</title>
        <authorList>
            <person name="Ventura M."/>
            <person name="Milani C."/>
            <person name="Lugli G.A."/>
        </authorList>
    </citation>
    <scope>NUCLEOTIDE SEQUENCE [LARGE SCALE GENOMIC DNA]</scope>
    <source>
        <strain evidence="1 2">JCM 13495</strain>
    </source>
</reference>
<dbReference type="InterPro" id="IPR036412">
    <property type="entry name" value="HAD-like_sf"/>
</dbReference>
<dbReference type="GO" id="GO:0016787">
    <property type="term" value="F:hydrolase activity"/>
    <property type="evidence" value="ECO:0007669"/>
    <property type="project" value="UniProtKB-KW"/>
</dbReference>
<dbReference type="AlphaFoldDB" id="A0A087EC61"/>
<name>A0A087EC61_9BIFI</name>
<dbReference type="InterPro" id="IPR006439">
    <property type="entry name" value="HAD-SF_hydro_IA"/>
</dbReference>
<evidence type="ECO:0000313" key="2">
    <source>
        <dbReference type="Proteomes" id="UP000029080"/>
    </source>
</evidence>
<protein>
    <submittedName>
        <fullName evidence="1">Hydrolase</fullName>
    </submittedName>
</protein>
<dbReference type="SUPFAM" id="SSF56784">
    <property type="entry name" value="HAD-like"/>
    <property type="match status" value="1"/>
</dbReference>
<dbReference type="eggNOG" id="COG1011">
    <property type="taxonomic scope" value="Bacteria"/>
</dbReference>
<evidence type="ECO:0000313" key="1">
    <source>
        <dbReference type="EMBL" id="KFJ05362.1"/>
    </source>
</evidence>
<proteinExistence type="predicted"/>
<keyword evidence="1" id="KW-0378">Hydrolase</keyword>
<dbReference type="STRING" id="356829.BITS_0020"/>
<dbReference type="NCBIfam" id="TIGR01509">
    <property type="entry name" value="HAD-SF-IA-v3"/>
    <property type="match status" value="1"/>
</dbReference>
<dbReference type="SFLD" id="SFLDG01129">
    <property type="entry name" value="C1.5:_HAD__Beta-PGM__Phosphata"/>
    <property type="match status" value="1"/>
</dbReference>
<gene>
    <name evidence="1" type="ORF">BITS_0020</name>
</gene>
<accession>A0A087EC61</accession>
<dbReference type="PRINTS" id="PR00413">
    <property type="entry name" value="HADHALOGNASE"/>
</dbReference>
<comment type="caution">
    <text evidence="1">The sequence shown here is derived from an EMBL/GenBank/DDBJ whole genome shotgun (WGS) entry which is preliminary data.</text>
</comment>
<sequence length="219" mass="24889">MRELSCLSGREGNEMAQPLTDIIFDCCGVLVDCNPRLTLEGLYPPGVVEMFFDPDDEWGFDYFNAMTDIGWSQERVLAQYELHHGPAVAWIHRMYFERHKLAFAGMIPGMAKLLKELHNSGKRLWGLTNFTTSYLQEAMELYPELHLLQDIVVSSEEGVRKPDALIYQRAIGRFGVNPSTTAFVDDNQRNVQAAERQGLMGIQFTDAVQLRSTLERLIG</sequence>
<dbReference type="SFLD" id="SFLDS00003">
    <property type="entry name" value="Haloacid_Dehalogenase"/>
    <property type="match status" value="1"/>
</dbReference>
<dbReference type="Proteomes" id="UP000029080">
    <property type="component" value="Unassembled WGS sequence"/>
</dbReference>
<dbReference type="Gene3D" id="3.40.50.1000">
    <property type="entry name" value="HAD superfamily/HAD-like"/>
    <property type="match status" value="1"/>
</dbReference>
<organism evidence="1 2">
    <name type="scientific">Bifidobacterium tsurumiense</name>
    <dbReference type="NCBI Taxonomy" id="356829"/>
    <lineage>
        <taxon>Bacteria</taxon>
        <taxon>Bacillati</taxon>
        <taxon>Actinomycetota</taxon>
        <taxon>Actinomycetes</taxon>
        <taxon>Bifidobacteriales</taxon>
        <taxon>Bifidobacteriaceae</taxon>
        <taxon>Bifidobacterium</taxon>
    </lineage>
</organism>
<dbReference type="PANTHER" id="PTHR43611">
    <property type="entry name" value="ALPHA-D-GLUCOSE 1-PHOSPHATE PHOSPHATASE"/>
    <property type="match status" value="1"/>
</dbReference>
<dbReference type="PANTHER" id="PTHR43611:SF3">
    <property type="entry name" value="FLAVIN MONONUCLEOTIDE HYDROLASE 1, CHLOROPLATIC"/>
    <property type="match status" value="1"/>
</dbReference>
<dbReference type="Pfam" id="PF00702">
    <property type="entry name" value="Hydrolase"/>
    <property type="match status" value="1"/>
</dbReference>
<dbReference type="EMBL" id="JGZU01000015">
    <property type="protein sequence ID" value="KFJ05362.1"/>
    <property type="molecule type" value="Genomic_DNA"/>
</dbReference>
<dbReference type="InterPro" id="IPR023214">
    <property type="entry name" value="HAD_sf"/>
</dbReference>
<dbReference type="CDD" id="cd02603">
    <property type="entry name" value="HAD_sEH-N_like"/>
    <property type="match status" value="1"/>
</dbReference>